<keyword evidence="8 13" id="KW-0732">Signal</keyword>
<dbReference type="Gene3D" id="3.50.50.60">
    <property type="entry name" value="FAD/NAD(P)-binding domain"/>
    <property type="match status" value="4"/>
</dbReference>
<name>A0A0E0CCI9_9ORYZ</name>
<evidence type="ECO:0000259" key="14">
    <source>
        <dbReference type="Pfam" id="PF01593"/>
    </source>
</evidence>
<dbReference type="UniPathway" id="UPA00211"/>
<accession>A0A0E0CCI9</accession>
<evidence type="ECO:0000256" key="13">
    <source>
        <dbReference type="SAM" id="SignalP"/>
    </source>
</evidence>
<dbReference type="SUPFAM" id="SSF51905">
    <property type="entry name" value="FAD/NAD(P)-binding domain"/>
    <property type="match status" value="2"/>
</dbReference>
<dbReference type="GO" id="GO:0048046">
    <property type="term" value="C:apoplast"/>
    <property type="evidence" value="ECO:0007669"/>
    <property type="project" value="UniProtKB-SubCell"/>
</dbReference>
<reference evidence="15" key="2">
    <citation type="submission" date="2018-05" db="EMBL/GenBank/DDBJ databases">
        <title>OmerRS3 (Oryza meridionalis Reference Sequence Version 3).</title>
        <authorList>
            <person name="Zhang J."/>
            <person name="Kudrna D."/>
            <person name="Lee S."/>
            <person name="Talag J."/>
            <person name="Welchert J."/>
            <person name="Wing R.A."/>
        </authorList>
    </citation>
    <scope>NUCLEOTIDE SEQUENCE [LARGE SCALE GENOMIC DNA]</scope>
    <source>
        <strain evidence="15">cv. OR44</strain>
    </source>
</reference>
<dbReference type="GO" id="GO:0052901">
    <property type="term" value="F:spermine oxidase activity"/>
    <property type="evidence" value="ECO:0007669"/>
    <property type="project" value="UniProtKB-ARBA"/>
</dbReference>
<dbReference type="STRING" id="40149.A0A0E0CCI9"/>
<organism evidence="15">
    <name type="scientific">Oryza meridionalis</name>
    <dbReference type="NCBI Taxonomy" id="40149"/>
    <lineage>
        <taxon>Eukaryota</taxon>
        <taxon>Viridiplantae</taxon>
        <taxon>Streptophyta</taxon>
        <taxon>Embryophyta</taxon>
        <taxon>Tracheophyta</taxon>
        <taxon>Spermatophyta</taxon>
        <taxon>Magnoliopsida</taxon>
        <taxon>Liliopsida</taxon>
        <taxon>Poales</taxon>
        <taxon>Poaceae</taxon>
        <taxon>BOP clade</taxon>
        <taxon>Oryzoideae</taxon>
        <taxon>Oryzeae</taxon>
        <taxon>Oryzinae</taxon>
        <taxon>Oryza</taxon>
    </lineage>
</organism>
<dbReference type="FunFam" id="3.90.660.10:FF:000089">
    <property type="match status" value="1"/>
</dbReference>
<keyword evidence="10" id="KW-0560">Oxidoreductase</keyword>
<evidence type="ECO:0000256" key="1">
    <source>
        <dbReference type="ARBA" id="ARBA00001974"/>
    </source>
</evidence>
<dbReference type="PRINTS" id="PR00757">
    <property type="entry name" value="AMINEOXDASEF"/>
</dbReference>
<evidence type="ECO:0000313" key="15">
    <source>
        <dbReference type="EnsemblPlants" id="OMERI01G39700.1"/>
    </source>
</evidence>
<keyword evidence="16" id="KW-1185">Reference proteome</keyword>
<dbReference type="InterPro" id="IPR050281">
    <property type="entry name" value="Flavin_monoamine_oxidase"/>
</dbReference>
<dbReference type="GO" id="GO:0046208">
    <property type="term" value="P:spermine catabolic process"/>
    <property type="evidence" value="ECO:0007669"/>
    <property type="project" value="UniProtKB-UniPathway"/>
</dbReference>
<dbReference type="SUPFAM" id="SSF54373">
    <property type="entry name" value="FAD-linked reductases, C-terminal domain"/>
    <property type="match status" value="2"/>
</dbReference>
<dbReference type="PANTHER" id="PTHR10742">
    <property type="entry name" value="FLAVIN MONOAMINE OXIDASE"/>
    <property type="match status" value="1"/>
</dbReference>
<keyword evidence="6" id="KW-0964">Secreted</keyword>
<evidence type="ECO:0000256" key="9">
    <source>
        <dbReference type="ARBA" id="ARBA00022827"/>
    </source>
</evidence>
<dbReference type="InterPro" id="IPR002937">
    <property type="entry name" value="Amino_oxidase"/>
</dbReference>
<evidence type="ECO:0000256" key="8">
    <source>
        <dbReference type="ARBA" id="ARBA00022729"/>
    </source>
</evidence>
<feature type="signal peptide" evidence="13">
    <location>
        <begin position="1"/>
        <end position="23"/>
    </location>
</feature>
<dbReference type="PANTHER" id="PTHR10742:SF313">
    <property type="entry name" value="AMINE OXIDASE"/>
    <property type="match status" value="1"/>
</dbReference>
<dbReference type="AlphaFoldDB" id="A0A0E0CCI9"/>
<keyword evidence="11" id="KW-0325">Glycoprotein</keyword>
<sequence>MEESMTKPTTMAIFLSIVLLSMAQLPSLVAGTGRPRVIIIGAGISSISVGKRLSEAGITDILILEATDHIGGRMHKQRFAGVNVEIGANWVEGVNGEKMNPIWHIVNSTLKLRNFLSDFDSLAQNVYKNGGLCDAAYVQKRIDLADEADKSGENLSATLHPSGRDDMSILSMQRLNNHLPNGPSSPVDMAVDYFTYDYEFAEPPRVTSLRNSVPLPTFTDFGDDSYFVADQRGYEAVVYYLAGQYLEVDMSGNIVDARLHLNKVVREISYSSTGVTVKTEDNSTYQADYVMVSASLGVLQSDLIQFKPQLPVSSMSNCPYMFNSWKILAIYQFDMAVYTKIFEFEKQYPDANVLLVTVTDEESRRIEQQPDSQTKAEIMEVVRSMFPDEDVPDATDILVPRWWSDRFFRGSFSNWPIGVSRYEYDQLRAPVGRVYFTGEHTSERYNGYVHGAFLAGIDSAEILINCAQKNMCKYNVRGKQYDEAHDDGHFSCLSDIHSTASSVPRRWHRPAKAGKRLWEAGITDVLILEATDRIGGRMHKQSFAGVNVEIDANWVEGVNGEKMNPIWPIVNSTLKLRSFRSDFDSLAQNVYKEYVHFHNHNGGLCDEAYVQKRMDRADEVDKSGENLSATLHPSGRDDMSILSMQRLNDHLPNGPSSPVDMAVDYFTYDYEFAEPPRVTSLQNTVPLPTFTDFGDDNYFVADQRGYESVVHHLAGRYLNADKSGNIADARLKLNKVVREISYSSTGVTVKTEDNSTYQADYVMVSASLGVLQSDLIEFKPQLPSWKILAIYQFDMAVYTKIFVKFPKRFWPEGAGREFFLYASTRRGYYGVWQEFEKQYPDANVLLVTVTDEESRRIEQQPDSQTKAEIMEVVRSMFPDEDVPDATDILVPRWWSDRFFRGSFSNWPIGVSRYEYDQLRAPVGRVYFTGEHTSERYNGYVHGAFLAGIDSAEILINCAQKKMCKYNVGGKHG</sequence>
<evidence type="ECO:0000256" key="4">
    <source>
        <dbReference type="ARBA" id="ARBA00005995"/>
    </source>
</evidence>
<comment type="subcellular location">
    <subcellularLocation>
        <location evidence="2">Secreted</location>
        <location evidence="2">Extracellular space</location>
        <location evidence="2">Apoplast</location>
    </subcellularLocation>
</comment>
<evidence type="ECO:0000256" key="2">
    <source>
        <dbReference type="ARBA" id="ARBA00004271"/>
    </source>
</evidence>
<feature type="domain" description="Amine oxidase" evidence="14">
    <location>
        <begin position="48"/>
        <end position="463"/>
    </location>
</feature>
<evidence type="ECO:0000256" key="7">
    <source>
        <dbReference type="ARBA" id="ARBA00022630"/>
    </source>
</evidence>
<dbReference type="Gramene" id="OMERI01G39700.1">
    <property type="protein sequence ID" value="OMERI01G39700.1"/>
    <property type="gene ID" value="OMERI01G39700"/>
</dbReference>
<feature type="domain" description="Amine oxidase" evidence="14">
    <location>
        <begin position="513"/>
        <end position="954"/>
    </location>
</feature>
<dbReference type="InterPro" id="IPR036188">
    <property type="entry name" value="FAD/NAD-bd_sf"/>
</dbReference>
<proteinExistence type="inferred from homology"/>
<keyword evidence="9" id="KW-0274">FAD</keyword>
<evidence type="ECO:0000256" key="10">
    <source>
        <dbReference type="ARBA" id="ARBA00023002"/>
    </source>
</evidence>
<dbReference type="FunFam" id="3.90.660.10:FF:000012">
    <property type="entry name" value="Polyamine oxidase 1"/>
    <property type="match status" value="1"/>
</dbReference>
<comment type="similarity">
    <text evidence="4">Belongs to the flavin monoamine oxidase family.</text>
</comment>
<evidence type="ECO:0000256" key="11">
    <source>
        <dbReference type="ARBA" id="ARBA00023180"/>
    </source>
</evidence>
<comment type="cofactor">
    <cofactor evidence="1">
        <name>FAD</name>
        <dbReference type="ChEBI" id="CHEBI:57692"/>
    </cofactor>
</comment>
<dbReference type="GO" id="GO:1903602">
    <property type="term" value="P:thermospermine catabolic process"/>
    <property type="evidence" value="ECO:0007669"/>
    <property type="project" value="UniProtKB-ARBA"/>
</dbReference>
<protein>
    <recommendedName>
        <fullName evidence="14">Amine oxidase domain-containing protein</fullName>
    </recommendedName>
</protein>
<dbReference type="Pfam" id="PF01593">
    <property type="entry name" value="Amino_oxidase"/>
    <property type="match status" value="2"/>
</dbReference>
<evidence type="ECO:0000256" key="5">
    <source>
        <dbReference type="ARBA" id="ARBA00022523"/>
    </source>
</evidence>
<comment type="pathway">
    <text evidence="3">Amine and polyamine degradation; spermine degradation.</text>
</comment>
<evidence type="ECO:0000313" key="16">
    <source>
        <dbReference type="Proteomes" id="UP000008021"/>
    </source>
</evidence>
<evidence type="ECO:0000256" key="6">
    <source>
        <dbReference type="ARBA" id="ARBA00022525"/>
    </source>
</evidence>
<feature type="binding site" evidence="12">
    <location>
        <position position="643"/>
    </location>
    <ligand>
        <name>FAD</name>
        <dbReference type="ChEBI" id="CHEBI:57692"/>
    </ligand>
</feature>
<feature type="chain" id="PRO_5002355838" description="Amine oxidase domain-containing protein" evidence="13">
    <location>
        <begin position="24"/>
        <end position="972"/>
    </location>
</feature>
<dbReference type="EnsemblPlants" id="OMERI01G39700.1">
    <property type="protein sequence ID" value="OMERI01G39700.1"/>
    <property type="gene ID" value="OMERI01G39700"/>
</dbReference>
<evidence type="ECO:0000256" key="12">
    <source>
        <dbReference type="PIRSR" id="PIRSR601613-1"/>
    </source>
</evidence>
<keyword evidence="7" id="KW-0285">Flavoprotein</keyword>
<reference evidence="15" key="1">
    <citation type="submission" date="2015-04" db="UniProtKB">
        <authorList>
            <consortium name="EnsemblPlants"/>
        </authorList>
    </citation>
    <scope>IDENTIFICATION</scope>
</reference>
<evidence type="ECO:0000256" key="3">
    <source>
        <dbReference type="ARBA" id="ARBA00004723"/>
    </source>
</evidence>
<dbReference type="Gene3D" id="3.90.660.10">
    <property type="match status" value="2"/>
</dbReference>
<dbReference type="Proteomes" id="UP000008021">
    <property type="component" value="Chromosome 1"/>
</dbReference>
<dbReference type="GO" id="GO:0050660">
    <property type="term" value="F:flavin adenine dinucleotide binding"/>
    <property type="evidence" value="ECO:0007669"/>
    <property type="project" value="UniProtKB-ARBA"/>
</dbReference>
<keyword evidence="5" id="KW-0052">Apoplast</keyword>
<dbReference type="HOGENOM" id="CLU_317221_0_0_1"/>
<dbReference type="InterPro" id="IPR001613">
    <property type="entry name" value="Flavin_amine_oxidase"/>
</dbReference>